<dbReference type="PANTHER" id="PTHR13213:SF2">
    <property type="entry name" value="MYB-BINDING PROTEIN 1A"/>
    <property type="match status" value="1"/>
</dbReference>
<dbReference type="Proteomes" id="UP000829685">
    <property type="component" value="Unassembled WGS sequence"/>
</dbReference>
<dbReference type="GO" id="GO:0000182">
    <property type="term" value="F:rDNA binding"/>
    <property type="evidence" value="ECO:0007669"/>
    <property type="project" value="TreeGrafter"/>
</dbReference>
<dbReference type="AlphaFoldDB" id="A0A9P9WMN0"/>
<feature type="region of interest" description="Disordered" evidence="4">
    <location>
        <begin position="1"/>
        <end position="52"/>
    </location>
</feature>
<sequence length="1007" mass="111126">MGGKRKRGAKANASESQPSRKKSKNGEAKPAPAPLNQDLDKSPFPEKPAVDDRKREAELYELLGSYDSAQHIAAADALITGLLASEEVVLERHLEKRLFRGLASHRNASRVGFSLALTEIVSQLYGSKDLAASKFPGLTFEKVLGILVEKTQPSGSLPGQEERDFYFGQLFGLQCFVESGTLFGGDSTRWVAVLDLLLKLISKKVWMRSHCAWVIVQSLPQLGQEKTSETLQRLVNEGLGKTAEGVGIWLKAAKCYPKLKLPTKPWTNPLSPKSIPELANVLKENVKQDSGSQEAAASAAVASNWNSQLHFVWDLILEYYVTEAKATKAQDTEQFKLFWNTVVDDGLFSKSATEPQKFRGCLIFQKFIQGFAAAKDRSLVTHVFSRNLMKSLANQAAKEDRYLHRAAVKSLKTVVDVVETEPTLLLAVLKALLGKNGGYDFDQRTHSKTVERLLQFANEKDAEAIFSMLRDPVVSIKSSDDAEVEKLRRVFADYLFKICTPEKAQIDESSGDRKTSKGSIIETAIKELATCAYSHAGNYSPEVSQKTREYCRSRLESAFAKLTKKREDYRYLCNAVVSIEASAVQMSEEIEAECKSASKALRKLMKGSGNADEGDSSRLGFALLYAIAILQLYNGDSDALSTLSDLKQCSEKLKEGDDAASALLIEILLSLVSQPSPMMRQITQQVFEAFTAQFSADALERLTAPLTAEESLKGQQSLFDGEEADLMDVDGLDGGESDEDEDEDEDEISELGSDVEFVNLNGDDQAEGEPDSEDDEDGAEAQAYADLDAELGNILGSHRLDKDKDAESSDDSDMSDSEMMALDEKLVEVFKQRTQKPNKKKEKKDAKETMVIFKHRILDLLDVYVKKESHNPLAFHLLLPLLQLIRTTSTKDLSNKAMKVITDFSEAYKKGRSKSTGTSTELQGKTGSSKSHTKLLRNILMEAPRDQSHAHARAITACSLVVASSLASPKDAWDVYASVVGEWLVNGVKVQAAIFSDWANWAQARCQ</sequence>
<evidence type="ECO:0000256" key="2">
    <source>
        <dbReference type="ARBA" id="ARBA00006809"/>
    </source>
</evidence>
<evidence type="ECO:0000256" key="3">
    <source>
        <dbReference type="ARBA" id="ARBA00023242"/>
    </source>
</evidence>
<proteinExistence type="inferred from homology"/>
<accession>A0A9P9WMN0</accession>
<dbReference type="GO" id="GO:0006355">
    <property type="term" value="P:regulation of DNA-templated transcription"/>
    <property type="evidence" value="ECO:0007669"/>
    <property type="project" value="InterPro"/>
</dbReference>
<dbReference type="EMBL" id="JAFIMR010000014">
    <property type="protein sequence ID" value="KAI1870154.1"/>
    <property type="molecule type" value="Genomic_DNA"/>
</dbReference>
<keyword evidence="6" id="KW-1185">Reference proteome</keyword>
<feature type="compositionally biased region" description="Acidic residues" evidence="4">
    <location>
        <begin position="764"/>
        <end position="779"/>
    </location>
</feature>
<feature type="region of interest" description="Disordered" evidence="4">
    <location>
        <begin position="714"/>
        <end position="779"/>
    </location>
</feature>
<dbReference type="SUPFAM" id="SSF48371">
    <property type="entry name" value="ARM repeat"/>
    <property type="match status" value="1"/>
</dbReference>
<feature type="compositionally biased region" description="Acidic residues" evidence="4">
    <location>
        <begin position="720"/>
        <end position="749"/>
    </location>
</feature>
<evidence type="ECO:0000313" key="5">
    <source>
        <dbReference type="EMBL" id="KAI1870154.1"/>
    </source>
</evidence>
<feature type="region of interest" description="Disordered" evidence="4">
    <location>
        <begin position="795"/>
        <end position="817"/>
    </location>
</feature>
<name>A0A9P9WMN0_9PEZI</name>
<comment type="similarity">
    <text evidence="2">Belongs to the MYBBP1A family.</text>
</comment>
<organism evidence="5 6">
    <name type="scientific">Neoarthrinium moseri</name>
    <dbReference type="NCBI Taxonomy" id="1658444"/>
    <lineage>
        <taxon>Eukaryota</taxon>
        <taxon>Fungi</taxon>
        <taxon>Dikarya</taxon>
        <taxon>Ascomycota</taxon>
        <taxon>Pezizomycotina</taxon>
        <taxon>Sordariomycetes</taxon>
        <taxon>Xylariomycetidae</taxon>
        <taxon>Amphisphaeriales</taxon>
        <taxon>Apiosporaceae</taxon>
        <taxon>Neoarthrinium</taxon>
    </lineage>
</organism>
<gene>
    <name evidence="5" type="ORF">JX265_006324</name>
</gene>
<evidence type="ECO:0000256" key="1">
    <source>
        <dbReference type="ARBA" id="ARBA00004123"/>
    </source>
</evidence>
<dbReference type="InterPro" id="IPR007015">
    <property type="entry name" value="DNA_pol_V/MYBBP1A"/>
</dbReference>
<reference evidence="5" key="1">
    <citation type="submission" date="2021-03" db="EMBL/GenBank/DDBJ databases">
        <title>Revisited historic fungal species revealed as producer of novel bioactive compounds through whole genome sequencing and comparative genomics.</title>
        <authorList>
            <person name="Vignolle G.A."/>
            <person name="Hochenegger N."/>
            <person name="Mach R.L."/>
            <person name="Mach-Aigner A.R."/>
            <person name="Javad Rahimi M."/>
            <person name="Salim K.A."/>
            <person name="Chan C.M."/>
            <person name="Lim L.B.L."/>
            <person name="Cai F."/>
            <person name="Druzhinina I.S."/>
            <person name="U'Ren J.M."/>
            <person name="Derntl C."/>
        </authorList>
    </citation>
    <scope>NUCLEOTIDE SEQUENCE</scope>
    <source>
        <strain evidence="5">TUCIM 5799</strain>
    </source>
</reference>
<dbReference type="GO" id="GO:0005730">
    <property type="term" value="C:nucleolus"/>
    <property type="evidence" value="ECO:0007669"/>
    <property type="project" value="InterPro"/>
</dbReference>
<comment type="subcellular location">
    <subcellularLocation>
        <location evidence="1">Nucleus</location>
    </subcellularLocation>
</comment>
<feature type="compositionally biased region" description="Basic and acidic residues" evidence="4">
    <location>
        <begin position="798"/>
        <end position="807"/>
    </location>
</feature>
<evidence type="ECO:0000256" key="4">
    <source>
        <dbReference type="SAM" id="MobiDB-lite"/>
    </source>
</evidence>
<dbReference type="PANTHER" id="PTHR13213">
    <property type="entry name" value="MYB-BINDING PROTEIN 1A FAMILY MEMBER"/>
    <property type="match status" value="1"/>
</dbReference>
<dbReference type="InterPro" id="IPR016024">
    <property type="entry name" value="ARM-type_fold"/>
</dbReference>
<feature type="compositionally biased region" description="Basic and acidic residues" evidence="4">
    <location>
        <begin position="38"/>
        <end position="52"/>
    </location>
</feature>
<evidence type="ECO:0008006" key="7">
    <source>
        <dbReference type="Google" id="ProtNLM"/>
    </source>
</evidence>
<keyword evidence="3" id="KW-0539">Nucleus</keyword>
<dbReference type="Pfam" id="PF04931">
    <property type="entry name" value="DNA_pol_phi"/>
    <property type="match status" value="1"/>
</dbReference>
<protein>
    <recommendedName>
        <fullName evidence="7">DNA polymerase V</fullName>
    </recommendedName>
</protein>
<evidence type="ECO:0000313" key="6">
    <source>
        <dbReference type="Proteomes" id="UP000829685"/>
    </source>
</evidence>
<comment type="caution">
    <text evidence="5">The sequence shown here is derived from an EMBL/GenBank/DDBJ whole genome shotgun (WGS) entry which is preliminary data.</text>
</comment>